<dbReference type="OrthoDB" id="5672338at2"/>
<protein>
    <recommendedName>
        <fullName evidence="4">Porin</fullName>
    </recommendedName>
</protein>
<keyword evidence="3" id="KW-1185">Reference proteome</keyword>
<name>A0A3A1YA36_9GAMM</name>
<feature type="signal peptide" evidence="1">
    <location>
        <begin position="1"/>
        <end position="19"/>
    </location>
</feature>
<evidence type="ECO:0000313" key="3">
    <source>
        <dbReference type="Proteomes" id="UP000265916"/>
    </source>
</evidence>
<reference evidence="2 3" key="1">
    <citation type="submission" date="2017-08" db="EMBL/GenBank/DDBJ databases">
        <title>Reclassification of Bisgaard taxon 37 and 44.</title>
        <authorList>
            <person name="Christensen H."/>
        </authorList>
    </citation>
    <scope>NUCLEOTIDE SEQUENCE [LARGE SCALE GENOMIC DNA]</scope>
    <source>
        <strain evidence="2 3">111</strain>
    </source>
</reference>
<evidence type="ECO:0000313" key="2">
    <source>
        <dbReference type="EMBL" id="RIY35173.1"/>
    </source>
</evidence>
<keyword evidence="1" id="KW-0732">Signal</keyword>
<evidence type="ECO:0008006" key="4">
    <source>
        <dbReference type="Google" id="ProtNLM"/>
    </source>
</evidence>
<dbReference type="SUPFAM" id="SSF56935">
    <property type="entry name" value="Porins"/>
    <property type="match status" value="1"/>
</dbReference>
<dbReference type="Gene3D" id="2.40.160.10">
    <property type="entry name" value="Porin"/>
    <property type="match status" value="1"/>
</dbReference>
<sequence>MKKNLLSLALAAVVGSAFANVSVYKSENANLWVGGYVRYVYTDKEATIKTKSVKESKTTVDGAVARYRLNFGGDFRVADSTAFGFAARLQNDFYNDFYSKEKAYSTNVTTKVHKGNKTQYFYFKYANVYLANDNFGRLALGRFSTVADDAAGSDLEYLDFNTGFDYVFDTDTVKGVRYTTPTFGNFIANYSYSNNTASRKQDPIVNLNSGADRSVQNALNGIYSLSTGTTIQGTVAFQKQRLNGLNVNKAKGFQLAVAQQINPSWVVAAAYDYVRVQYKDGTAAENTVNTKKCNTFVVKTAYTLNQYFQPYAGATFQKIKDVSTDVKAYGAYLGVQSDVYKNEYVNVRLFGEGVYLHAKEKESKSKLKQLDLAAGLKVSF</sequence>
<proteinExistence type="predicted"/>
<dbReference type="EMBL" id="NRJG01000147">
    <property type="protein sequence ID" value="RIY35173.1"/>
    <property type="molecule type" value="Genomic_DNA"/>
</dbReference>
<evidence type="ECO:0000256" key="1">
    <source>
        <dbReference type="SAM" id="SignalP"/>
    </source>
</evidence>
<organism evidence="2 3">
    <name type="scientific">Psittacicella hinzii</name>
    <dbReference type="NCBI Taxonomy" id="2028575"/>
    <lineage>
        <taxon>Bacteria</taxon>
        <taxon>Pseudomonadati</taxon>
        <taxon>Pseudomonadota</taxon>
        <taxon>Gammaproteobacteria</taxon>
        <taxon>Pasteurellales</taxon>
        <taxon>Psittacicellaceae</taxon>
        <taxon>Psittacicella</taxon>
    </lineage>
</organism>
<dbReference type="RefSeq" id="WP_119532350.1">
    <property type="nucleotide sequence ID" value="NZ_JBHSSP010000020.1"/>
</dbReference>
<feature type="chain" id="PRO_5017342173" description="Porin" evidence="1">
    <location>
        <begin position="20"/>
        <end position="380"/>
    </location>
</feature>
<dbReference type="InterPro" id="IPR023614">
    <property type="entry name" value="Porin_dom_sf"/>
</dbReference>
<accession>A0A3A1YA36</accession>
<gene>
    <name evidence="2" type="ORF">CKF58_06980</name>
</gene>
<dbReference type="AlphaFoldDB" id="A0A3A1YA36"/>
<comment type="caution">
    <text evidence="2">The sequence shown here is derived from an EMBL/GenBank/DDBJ whole genome shotgun (WGS) entry which is preliminary data.</text>
</comment>
<dbReference type="Proteomes" id="UP000265916">
    <property type="component" value="Unassembled WGS sequence"/>
</dbReference>